<proteinExistence type="predicted"/>
<evidence type="ECO:0000313" key="3">
    <source>
        <dbReference type="Proteomes" id="UP000184356"/>
    </source>
</evidence>
<dbReference type="GeneID" id="63762480"/>
<feature type="compositionally biased region" description="Acidic residues" evidence="1">
    <location>
        <begin position="137"/>
        <end position="152"/>
    </location>
</feature>
<dbReference type="RefSeq" id="XP_040704166.1">
    <property type="nucleotide sequence ID" value="XM_040846407.1"/>
</dbReference>
<name>A0A1L9TLQ0_9EURO</name>
<keyword evidence="3" id="KW-1185">Reference proteome</keyword>
<organism evidence="2 3">
    <name type="scientific">Aspergillus sydowii CBS 593.65</name>
    <dbReference type="NCBI Taxonomy" id="1036612"/>
    <lineage>
        <taxon>Eukaryota</taxon>
        <taxon>Fungi</taxon>
        <taxon>Dikarya</taxon>
        <taxon>Ascomycota</taxon>
        <taxon>Pezizomycotina</taxon>
        <taxon>Eurotiomycetes</taxon>
        <taxon>Eurotiomycetidae</taxon>
        <taxon>Eurotiales</taxon>
        <taxon>Aspergillaceae</taxon>
        <taxon>Aspergillus</taxon>
        <taxon>Aspergillus subgen. Nidulantes</taxon>
    </lineage>
</organism>
<reference evidence="3" key="1">
    <citation type="journal article" date="2017" name="Genome Biol.">
        <title>Comparative genomics reveals high biological diversity and specific adaptations in the industrially and medically important fungal genus Aspergillus.</title>
        <authorList>
            <person name="de Vries R.P."/>
            <person name="Riley R."/>
            <person name="Wiebenga A."/>
            <person name="Aguilar-Osorio G."/>
            <person name="Amillis S."/>
            <person name="Uchima C.A."/>
            <person name="Anderluh G."/>
            <person name="Asadollahi M."/>
            <person name="Askin M."/>
            <person name="Barry K."/>
            <person name="Battaglia E."/>
            <person name="Bayram O."/>
            <person name="Benocci T."/>
            <person name="Braus-Stromeyer S.A."/>
            <person name="Caldana C."/>
            <person name="Canovas D."/>
            <person name="Cerqueira G.C."/>
            <person name="Chen F."/>
            <person name="Chen W."/>
            <person name="Choi C."/>
            <person name="Clum A."/>
            <person name="Dos Santos R.A."/>
            <person name="Damasio A.R."/>
            <person name="Diallinas G."/>
            <person name="Emri T."/>
            <person name="Fekete E."/>
            <person name="Flipphi M."/>
            <person name="Freyberg S."/>
            <person name="Gallo A."/>
            <person name="Gournas C."/>
            <person name="Habgood R."/>
            <person name="Hainaut M."/>
            <person name="Harispe M.L."/>
            <person name="Henrissat B."/>
            <person name="Hilden K.S."/>
            <person name="Hope R."/>
            <person name="Hossain A."/>
            <person name="Karabika E."/>
            <person name="Karaffa L."/>
            <person name="Karanyi Z."/>
            <person name="Krasevec N."/>
            <person name="Kuo A."/>
            <person name="Kusch H."/>
            <person name="LaButti K."/>
            <person name="Lagendijk E.L."/>
            <person name="Lapidus A."/>
            <person name="Levasseur A."/>
            <person name="Lindquist E."/>
            <person name="Lipzen A."/>
            <person name="Logrieco A.F."/>
            <person name="MacCabe A."/>
            <person name="Maekelae M.R."/>
            <person name="Malavazi I."/>
            <person name="Melin P."/>
            <person name="Meyer V."/>
            <person name="Mielnichuk N."/>
            <person name="Miskei M."/>
            <person name="Molnar A.P."/>
            <person name="Mule G."/>
            <person name="Ngan C.Y."/>
            <person name="Orejas M."/>
            <person name="Orosz E."/>
            <person name="Ouedraogo J.P."/>
            <person name="Overkamp K.M."/>
            <person name="Park H.-S."/>
            <person name="Perrone G."/>
            <person name="Piumi F."/>
            <person name="Punt P.J."/>
            <person name="Ram A.F."/>
            <person name="Ramon A."/>
            <person name="Rauscher S."/>
            <person name="Record E."/>
            <person name="Riano-Pachon D.M."/>
            <person name="Robert V."/>
            <person name="Roehrig J."/>
            <person name="Ruller R."/>
            <person name="Salamov A."/>
            <person name="Salih N.S."/>
            <person name="Samson R.A."/>
            <person name="Sandor E."/>
            <person name="Sanguinetti M."/>
            <person name="Schuetze T."/>
            <person name="Sepcic K."/>
            <person name="Shelest E."/>
            <person name="Sherlock G."/>
            <person name="Sophianopoulou V."/>
            <person name="Squina F.M."/>
            <person name="Sun H."/>
            <person name="Susca A."/>
            <person name="Todd R.B."/>
            <person name="Tsang A."/>
            <person name="Unkles S.E."/>
            <person name="van de Wiele N."/>
            <person name="van Rossen-Uffink D."/>
            <person name="Oliveira J.V."/>
            <person name="Vesth T.C."/>
            <person name="Visser J."/>
            <person name="Yu J.-H."/>
            <person name="Zhou M."/>
            <person name="Andersen M.R."/>
            <person name="Archer D.B."/>
            <person name="Baker S.E."/>
            <person name="Benoit I."/>
            <person name="Brakhage A.A."/>
            <person name="Braus G.H."/>
            <person name="Fischer R."/>
            <person name="Frisvad J.C."/>
            <person name="Goldman G.H."/>
            <person name="Houbraken J."/>
            <person name="Oakley B."/>
            <person name="Pocsi I."/>
            <person name="Scazzocchio C."/>
            <person name="Seiboth B."/>
            <person name="vanKuyk P.A."/>
            <person name="Wortman J."/>
            <person name="Dyer P.S."/>
            <person name="Grigoriev I.V."/>
        </authorList>
    </citation>
    <scope>NUCLEOTIDE SEQUENCE [LARGE SCALE GENOMIC DNA]</scope>
    <source>
        <strain evidence="3">CBS 593.65</strain>
    </source>
</reference>
<dbReference type="EMBL" id="KV878584">
    <property type="protein sequence ID" value="OJJ60360.1"/>
    <property type="molecule type" value="Genomic_DNA"/>
</dbReference>
<evidence type="ECO:0000256" key="1">
    <source>
        <dbReference type="SAM" id="MobiDB-lite"/>
    </source>
</evidence>
<gene>
    <name evidence="2" type="ORF">ASPSYDRAFT_42085</name>
</gene>
<dbReference type="AlphaFoldDB" id="A0A1L9TLQ0"/>
<evidence type="ECO:0000313" key="2">
    <source>
        <dbReference type="EMBL" id="OJJ60360.1"/>
    </source>
</evidence>
<protein>
    <submittedName>
        <fullName evidence="2">Uncharacterized protein</fullName>
    </submittedName>
</protein>
<dbReference type="Proteomes" id="UP000184356">
    <property type="component" value="Unassembled WGS sequence"/>
</dbReference>
<feature type="region of interest" description="Disordered" evidence="1">
    <location>
        <begin position="116"/>
        <end position="152"/>
    </location>
</feature>
<dbReference type="VEuPathDB" id="FungiDB:ASPSYDRAFT_42085"/>
<dbReference type="OrthoDB" id="443402at2759"/>
<accession>A0A1L9TLQ0</accession>
<sequence>MSADMTAAATTELVQLLRDDDLIVSCAKQALFGTAISRQKFQNKLRRLLKQWAQELKLESEPEPYEKYVAPIIVRRLSRNMSYQLCTSITGDDGGQLHLNTVPDETDHRVKVESYLRQGRERYQQSKHRSRKPNGGSDDDSQSDADSEDDEFGLDFEFPNLERLRQFLIKSKPYQSLRENIFYLVYPNLHQRLEKQMASLSQSHGLLLGEAHQCRTVISETQYASPPTMFLTDQEMEGWVNACQGLIEKCTRMKWDWWPLRPYRRTLAPGEQRLVWTCVG</sequence>